<name>A0A7H9HPH0_9SACH</name>
<dbReference type="AlphaFoldDB" id="A0A7H9HPH0"/>
<sequence length="147" mass="16800">MDLVFLSSSSYRIYDIEDGQFANENRVVRITTAGNNGFMVSRRNKKRKRRLLGGRRKKTHLWYFSIRQRKCKRPRPVPSVFLSGANLVRFGAFCGIRDSRATRCSLRGIRHGLFIRAGIRCACASYTLYPSPLVCLCESIATEKSES</sequence>
<evidence type="ECO:0000313" key="1">
    <source>
        <dbReference type="EMBL" id="QLQ79096.1"/>
    </source>
</evidence>
<keyword evidence="2" id="KW-1185">Reference proteome</keyword>
<dbReference type="OrthoDB" id="4048767at2759"/>
<evidence type="ECO:0000313" key="2">
    <source>
        <dbReference type="Proteomes" id="UP000510647"/>
    </source>
</evidence>
<dbReference type="Proteomes" id="UP000510647">
    <property type="component" value="Chromosome 2"/>
</dbReference>
<gene>
    <name evidence="1" type="ORF">HG537_0B04440</name>
</gene>
<organism evidence="1 2">
    <name type="scientific">Torulaspora globosa</name>
    <dbReference type="NCBI Taxonomy" id="48254"/>
    <lineage>
        <taxon>Eukaryota</taxon>
        <taxon>Fungi</taxon>
        <taxon>Dikarya</taxon>
        <taxon>Ascomycota</taxon>
        <taxon>Saccharomycotina</taxon>
        <taxon>Saccharomycetes</taxon>
        <taxon>Saccharomycetales</taxon>
        <taxon>Saccharomycetaceae</taxon>
        <taxon>Torulaspora</taxon>
    </lineage>
</organism>
<dbReference type="EMBL" id="CP059268">
    <property type="protein sequence ID" value="QLQ79096.1"/>
    <property type="molecule type" value="Genomic_DNA"/>
</dbReference>
<proteinExistence type="predicted"/>
<reference evidence="1 2" key="1">
    <citation type="submission" date="2020-06" db="EMBL/GenBank/DDBJ databases">
        <title>The yeast mating-type switching endonuclease HO is a domesticated member of an unorthodox homing genetic element family.</title>
        <authorList>
            <person name="Coughlan A.Y."/>
            <person name="Lombardi L."/>
            <person name="Braun-Galleani S."/>
            <person name="Martos A.R."/>
            <person name="Galeote V."/>
            <person name="Bigey F."/>
            <person name="Dequin S."/>
            <person name="Byrne K.P."/>
            <person name="Wolfe K.H."/>
        </authorList>
    </citation>
    <scope>NUCLEOTIDE SEQUENCE [LARGE SCALE GENOMIC DNA]</scope>
    <source>
        <strain evidence="1 2">CBS2947</strain>
    </source>
</reference>
<accession>A0A7H9HPH0</accession>
<protein>
    <submittedName>
        <fullName evidence="1">Uncharacterized protein</fullName>
    </submittedName>
</protein>